<dbReference type="InterPro" id="IPR020846">
    <property type="entry name" value="MFS_dom"/>
</dbReference>
<dbReference type="RefSeq" id="XP_001886497.1">
    <property type="nucleotide sequence ID" value="XM_001886462.1"/>
</dbReference>
<feature type="transmembrane region" description="Helical" evidence="6">
    <location>
        <begin position="119"/>
        <end position="138"/>
    </location>
</feature>
<sequence>MPFDQDAYGDGFFPPQQFGGVNQPTSNHVEPPRPTFDKRSTAKLLRKLDWNLIPFIALLYFLALLDSTNIVNFRAVTVLQRDLKMKGLDYSVALALFFPFYAVAAIPSNLFLRKIGPSRWLCIITMATGLCMTLMGTVKTFGTLLVARSVLGFAEGGIFPGIIFYVTFWYRRYESGLRMAIIFSAATLGVSFNGLLGHLISYMGGIGGRPSWAWTFILEGLATILVAFLAKFLIHDGPETARFLKAVEHTQMKERLVQDHPSLSNEHHSRYITSAFKDWKIYVHILIAICIYTPLYSIFRFLPTIVKNMDYFNDYTQLMTVAPAVLGCIITIVAGFISDKTKRRGAYMMLFCVPAILGYVLMISTRDSHVQYAGAFLVISGVYPNVPIGVAWNANNIGGSTKRAVGIAMQIGFGHLGGVISAFLPILAQGHIVSIGMLTLSFFLCLFMHRYLLRENSRRDAEMMAQGLTLESYSEEQKFQEHEKGDDASFFRYSV</sequence>
<evidence type="ECO:0000256" key="2">
    <source>
        <dbReference type="ARBA" id="ARBA00022448"/>
    </source>
</evidence>
<evidence type="ECO:0000313" key="9">
    <source>
        <dbReference type="Proteomes" id="UP000001194"/>
    </source>
</evidence>
<keyword evidence="4 6" id="KW-1133">Transmembrane helix</keyword>
<dbReference type="EMBL" id="DS547128">
    <property type="protein sequence ID" value="EDR02787.1"/>
    <property type="molecule type" value="Genomic_DNA"/>
</dbReference>
<feature type="transmembrane region" description="Helical" evidence="6">
    <location>
        <begin position="180"/>
        <end position="200"/>
    </location>
</feature>
<evidence type="ECO:0000256" key="3">
    <source>
        <dbReference type="ARBA" id="ARBA00022692"/>
    </source>
</evidence>
<dbReference type="PANTHER" id="PTHR43791">
    <property type="entry name" value="PERMEASE-RELATED"/>
    <property type="match status" value="1"/>
</dbReference>
<dbReference type="InParanoid" id="B0DRI2"/>
<evidence type="ECO:0000256" key="5">
    <source>
        <dbReference type="ARBA" id="ARBA00023136"/>
    </source>
</evidence>
<keyword evidence="9" id="KW-1185">Reference proteome</keyword>
<feature type="transmembrane region" description="Helical" evidence="6">
    <location>
        <begin position="48"/>
        <end position="70"/>
    </location>
</feature>
<feature type="transmembrane region" description="Helical" evidence="6">
    <location>
        <begin position="281"/>
        <end position="299"/>
    </location>
</feature>
<feature type="transmembrane region" description="Helical" evidence="6">
    <location>
        <begin position="370"/>
        <end position="392"/>
    </location>
</feature>
<evidence type="ECO:0000256" key="1">
    <source>
        <dbReference type="ARBA" id="ARBA00004141"/>
    </source>
</evidence>
<keyword evidence="5 6" id="KW-0472">Membrane</keyword>
<proteinExistence type="predicted"/>
<dbReference type="InterPro" id="IPR011701">
    <property type="entry name" value="MFS"/>
</dbReference>
<feature type="transmembrane region" description="Helical" evidence="6">
    <location>
        <begin position="432"/>
        <end position="453"/>
    </location>
</feature>
<feature type="transmembrane region" description="Helical" evidence="6">
    <location>
        <begin position="90"/>
        <end position="112"/>
    </location>
</feature>
<evidence type="ECO:0000259" key="7">
    <source>
        <dbReference type="PROSITE" id="PS50850"/>
    </source>
</evidence>
<gene>
    <name evidence="8" type="ORF">LACBIDRAFT_239030</name>
</gene>
<feature type="transmembrane region" description="Helical" evidence="6">
    <location>
        <begin position="319"/>
        <end position="338"/>
    </location>
</feature>
<name>B0DRI2_LACBS</name>
<accession>B0DRI2</accession>
<dbReference type="OrthoDB" id="2962993at2759"/>
<reference evidence="8 9" key="1">
    <citation type="journal article" date="2008" name="Nature">
        <title>The genome of Laccaria bicolor provides insights into mycorrhizal symbiosis.</title>
        <authorList>
            <person name="Martin F."/>
            <person name="Aerts A."/>
            <person name="Ahren D."/>
            <person name="Brun A."/>
            <person name="Danchin E.G.J."/>
            <person name="Duchaussoy F."/>
            <person name="Gibon J."/>
            <person name="Kohler A."/>
            <person name="Lindquist E."/>
            <person name="Pereda V."/>
            <person name="Salamov A."/>
            <person name="Shapiro H.J."/>
            <person name="Wuyts J."/>
            <person name="Blaudez D."/>
            <person name="Buee M."/>
            <person name="Brokstein P."/>
            <person name="Canbaeck B."/>
            <person name="Cohen D."/>
            <person name="Courty P.E."/>
            <person name="Coutinho P.M."/>
            <person name="Delaruelle C."/>
            <person name="Detter J.C."/>
            <person name="Deveau A."/>
            <person name="DiFazio S."/>
            <person name="Duplessis S."/>
            <person name="Fraissinet-Tachet L."/>
            <person name="Lucic E."/>
            <person name="Frey-Klett P."/>
            <person name="Fourrey C."/>
            <person name="Feussner I."/>
            <person name="Gay G."/>
            <person name="Grimwood J."/>
            <person name="Hoegger P.J."/>
            <person name="Jain P."/>
            <person name="Kilaru S."/>
            <person name="Labbe J."/>
            <person name="Lin Y.C."/>
            <person name="Legue V."/>
            <person name="Le Tacon F."/>
            <person name="Marmeisse R."/>
            <person name="Melayah D."/>
            <person name="Montanini B."/>
            <person name="Muratet M."/>
            <person name="Nehls U."/>
            <person name="Niculita-Hirzel H."/>
            <person name="Oudot-Le Secq M.P."/>
            <person name="Peter M."/>
            <person name="Quesneville H."/>
            <person name="Rajashekar B."/>
            <person name="Reich M."/>
            <person name="Rouhier N."/>
            <person name="Schmutz J."/>
            <person name="Yin T."/>
            <person name="Chalot M."/>
            <person name="Henrissat B."/>
            <person name="Kuees U."/>
            <person name="Lucas S."/>
            <person name="Van de Peer Y."/>
            <person name="Podila G.K."/>
            <person name="Polle A."/>
            <person name="Pukkila P.J."/>
            <person name="Richardson P.M."/>
            <person name="Rouze P."/>
            <person name="Sanders I.R."/>
            <person name="Stajich J.E."/>
            <person name="Tunlid A."/>
            <person name="Tuskan G."/>
            <person name="Grigoriev I.V."/>
        </authorList>
    </citation>
    <scope>NUCLEOTIDE SEQUENCE [LARGE SCALE GENOMIC DNA]</scope>
    <source>
        <strain evidence="9">S238N-H82 / ATCC MYA-4686</strain>
    </source>
</reference>
<dbReference type="GO" id="GO:0016020">
    <property type="term" value="C:membrane"/>
    <property type="evidence" value="ECO:0007669"/>
    <property type="project" value="UniProtKB-SubCell"/>
</dbReference>
<dbReference type="InterPro" id="IPR036259">
    <property type="entry name" value="MFS_trans_sf"/>
</dbReference>
<keyword evidence="2" id="KW-0813">Transport</keyword>
<dbReference type="Gene3D" id="1.20.1250.20">
    <property type="entry name" value="MFS general substrate transporter like domains"/>
    <property type="match status" value="2"/>
</dbReference>
<keyword evidence="3 6" id="KW-0812">Transmembrane</keyword>
<evidence type="ECO:0000313" key="8">
    <source>
        <dbReference type="EMBL" id="EDR02787.1"/>
    </source>
</evidence>
<protein>
    <submittedName>
        <fullName evidence="8">Predicted protein</fullName>
    </submittedName>
</protein>
<dbReference type="SUPFAM" id="SSF103473">
    <property type="entry name" value="MFS general substrate transporter"/>
    <property type="match status" value="1"/>
</dbReference>
<dbReference type="GeneID" id="6082227"/>
<dbReference type="PROSITE" id="PS50850">
    <property type="entry name" value="MFS"/>
    <property type="match status" value="1"/>
</dbReference>
<feature type="transmembrane region" description="Helical" evidence="6">
    <location>
        <begin position="150"/>
        <end position="168"/>
    </location>
</feature>
<dbReference type="KEGG" id="lbc:LACBIDRAFT_239030"/>
<evidence type="ECO:0000256" key="4">
    <source>
        <dbReference type="ARBA" id="ARBA00022989"/>
    </source>
</evidence>
<dbReference type="GO" id="GO:0022857">
    <property type="term" value="F:transmembrane transporter activity"/>
    <property type="evidence" value="ECO:0007669"/>
    <property type="project" value="InterPro"/>
</dbReference>
<feature type="transmembrane region" description="Helical" evidence="6">
    <location>
        <begin position="345"/>
        <end position="364"/>
    </location>
</feature>
<dbReference type="FunCoup" id="B0DRI2">
    <property type="interactions" value="82"/>
</dbReference>
<dbReference type="PANTHER" id="PTHR43791:SF57">
    <property type="entry name" value="MAJOR FACILITATOR SUPERFAMILY (MFS) PROFILE DOMAIN-CONTAINING PROTEIN"/>
    <property type="match status" value="1"/>
</dbReference>
<evidence type="ECO:0000256" key="6">
    <source>
        <dbReference type="SAM" id="Phobius"/>
    </source>
</evidence>
<organism evidence="9">
    <name type="scientific">Laccaria bicolor (strain S238N-H82 / ATCC MYA-4686)</name>
    <name type="common">Bicoloured deceiver</name>
    <name type="synonym">Laccaria laccata var. bicolor</name>
    <dbReference type="NCBI Taxonomy" id="486041"/>
    <lineage>
        <taxon>Eukaryota</taxon>
        <taxon>Fungi</taxon>
        <taxon>Dikarya</taxon>
        <taxon>Basidiomycota</taxon>
        <taxon>Agaricomycotina</taxon>
        <taxon>Agaricomycetes</taxon>
        <taxon>Agaricomycetidae</taxon>
        <taxon>Agaricales</taxon>
        <taxon>Agaricineae</taxon>
        <taxon>Hydnangiaceae</taxon>
        <taxon>Laccaria</taxon>
    </lineage>
</organism>
<comment type="subcellular location">
    <subcellularLocation>
        <location evidence="1">Membrane</location>
        <topology evidence="1">Multi-pass membrane protein</topology>
    </subcellularLocation>
</comment>
<dbReference type="Pfam" id="PF07690">
    <property type="entry name" value="MFS_1"/>
    <property type="match status" value="1"/>
</dbReference>
<dbReference type="HOGENOM" id="CLU_001265_0_1_1"/>
<dbReference type="Proteomes" id="UP000001194">
    <property type="component" value="Unassembled WGS sequence"/>
</dbReference>
<dbReference type="AlphaFoldDB" id="B0DRI2"/>
<dbReference type="FunFam" id="1.20.1250.20:FF:000013">
    <property type="entry name" value="MFS general substrate transporter"/>
    <property type="match status" value="1"/>
</dbReference>
<feature type="domain" description="Major facilitator superfamily (MFS) profile" evidence="7">
    <location>
        <begin position="52"/>
        <end position="458"/>
    </location>
</feature>
<feature type="transmembrane region" description="Helical" evidence="6">
    <location>
        <begin position="404"/>
        <end position="426"/>
    </location>
</feature>
<feature type="transmembrane region" description="Helical" evidence="6">
    <location>
        <begin position="212"/>
        <end position="234"/>
    </location>
</feature>